<evidence type="ECO:0000256" key="1">
    <source>
        <dbReference type="SAM" id="Phobius"/>
    </source>
</evidence>
<feature type="transmembrane region" description="Helical" evidence="1">
    <location>
        <begin position="7"/>
        <end position="28"/>
    </location>
</feature>
<evidence type="ECO:0000313" key="2">
    <source>
        <dbReference type="EMBL" id="RHJ88216.1"/>
    </source>
</evidence>
<reference evidence="2 3" key="1">
    <citation type="submission" date="2018-08" db="EMBL/GenBank/DDBJ databases">
        <title>A genome reference for cultivated species of the human gut microbiota.</title>
        <authorList>
            <person name="Zou Y."/>
            <person name="Xue W."/>
            <person name="Luo G."/>
        </authorList>
    </citation>
    <scope>NUCLEOTIDE SEQUENCE [LARGE SCALE GENOMIC DNA]</scope>
    <source>
        <strain evidence="2 3">AM07-24</strain>
    </source>
</reference>
<dbReference type="RefSeq" id="WP_118334811.1">
    <property type="nucleotide sequence ID" value="NZ_AP025567.1"/>
</dbReference>
<keyword evidence="1" id="KW-1133">Transmembrane helix</keyword>
<dbReference type="PIRSF" id="PIRSF002599">
    <property type="entry name" value="Cold_shock_A"/>
    <property type="match status" value="1"/>
</dbReference>
<accession>A0A415E3J3</accession>
<dbReference type="EMBL" id="QRMS01000002">
    <property type="protein sequence ID" value="RHJ88216.1"/>
    <property type="molecule type" value="Genomic_DNA"/>
</dbReference>
<dbReference type="InterPro" id="IPR012156">
    <property type="entry name" value="Cold_shock_CspA"/>
</dbReference>
<dbReference type="Pfam" id="PF06961">
    <property type="entry name" value="DUF1294"/>
    <property type="match status" value="1"/>
</dbReference>
<keyword evidence="3" id="KW-1185">Reference proteome</keyword>
<dbReference type="AlphaFoldDB" id="A0A415E3J3"/>
<comment type="caution">
    <text evidence="2">The sequence shown here is derived from an EMBL/GenBank/DDBJ whole genome shotgun (WGS) entry which is preliminary data.</text>
</comment>
<dbReference type="Proteomes" id="UP000284841">
    <property type="component" value="Unassembled WGS sequence"/>
</dbReference>
<feature type="transmembrane region" description="Helical" evidence="1">
    <location>
        <begin position="40"/>
        <end position="61"/>
    </location>
</feature>
<sequence length="97" mass="11157">MKLDERAVMIIVNYFILINLAAFLIYGLDKWKAKKGRWRISEISLISLALLGGSIGALLAIKVFKHKTRHKKFTIGIPAICVLQLSLFIWLYYFTDI</sequence>
<feature type="transmembrane region" description="Helical" evidence="1">
    <location>
        <begin position="73"/>
        <end position="93"/>
    </location>
</feature>
<organism evidence="2 3">
    <name type="scientific">Emergencia timonensis</name>
    <dbReference type="NCBI Taxonomy" id="1776384"/>
    <lineage>
        <taxon>Bacteria</taxon>
        <taxon>Bacillati</taxon>
        <taxon>Bacillota</taxon>
        <taxon>Clostridia</taxon>
        <taxon>Peptostreptococcales</taxon>
        <taxon>Anaerovoracaceae</taxon>
        <taxon>Emergencia</taxon>
    </lineage>
</organism>
<dbReference type="GO" id="GO:0003676">
    <property type="term" value="F:nucleic acid binding"/>
    <property type="evidence" value="ECO:0007669"/>
    <property type="project" value="InterPro"/>
</dbReference>
<keyword evidence="1" id="KW-0472">Membrane</keyword>
<proteinExistence type="predicted"/>
<dbReference type="InterPro" id="IPR010718">
    <property type="entry name" value="DUF1294"/>
</dbReference>
<name>A0A415E3J3_9FIRM</name>
<evidence type="ECO:0000313" key="3">
    <source>
        <dbReference type="Proteomes" id="UP000284841"/>
    </source>
</evidence>
<gene>
    <name evidence="2" type="ORF">DW099_07315</name>
</gene>
<keyword evidence="1" id="KW-0812">Transmembrane</keyword>
<protein>
    <submittedName>
        <fullName evidence="2">DUF1294 domain-containing protein</fullName>
    </submittedName>
</protein>
<dbReference type="OrthoDB" id="1698854at2"/>